<accession>A0A1G7CCC4</accession>
<organism evidence="2 3">
    <name type="scientific">Desulfuromonas thiophila</name>
    <dbReference type="NCBI Taxonomy" id="57664"/>
    <lineage>
        <taxon>Bacteria</taxon>
        <taxon>Pseudomonadati</taxon>
        <taxon>Thermodesulfobacteriota</taxon>
        <taxon>Desulfuromonadia</taxon>
        <taxon>Desulfuromonadales</taxon>
        <taxon>Desulfuromonadaceae</taxon>
        <taxon>Desulfuromonas</taxon>
    </lineage>
</organism>
<dbReference type="AlphaFoldDB" id="A0A1G7CCC4"/>
<evidence type="ECO:0008006" key="4">
    <source>
        <dbReference type="Google" id="ProtNLM"/>
    </source>
</evidence>
<dbReference type="InterPro" id="IPR019201">
    <property type="entry name" value="DUF2065"/>
</dbReference>
<dbReference type="STRING" id="57664.SAMN05661003_10936"/>
<keyword evidence="1" id="KW-0472">Membrane</keyword>
<sequence>MEFFWSLIGVLLVVEGIPWFLSPLTMKRLLVQLLPVPVRHLRLLGLLLMLAGLLTLYCARHILGG</sequence>
<dbReference type="Pfam" id="PF09838">
    <property type="entry name" value="DUF2065"/>
    <property type="match status" value="1"/>
</dbReference>
<evidence type="ECO:0000313" key="2">
    <source>
        <dbReference type="EMBL" id="SDE36988.1"/>
    </source>
</evidence>
<protein>
    <recommendedName>
        <fullName evidence="4">DUF2065 domain-containing protein</fullName>
    </recommendedName>
</protein>
<keyword evidence="1" id="KW-1133">Transmembrane helix</keyword>
<evidence type="ECO:0000313" key="3">
    <source>
        <dbReference type="Proteomes" id="UP000243205"/>
    </source>
</evidence>
<dbReference type="Proteomes" id="UP000243205">
    <property type="component" value="Unassembled WGS sequence"/>
</dbReference>
<name>A0A1G7CCC4_9BACT</name>
<dbReference type="EMBL" id="FNAQ01000009">
    <property type="protein sequence ID" value="SDE36988.1"/>
    <property type="molecule type" value="Genomic_DNA"/>
</dbReference>
<feature type="transmembrane region" description="Helical" evidence="1">
    <location>
        <begin position="40"/>
        <end position="59"/>
    </location>
</feature>
<keyword evidence="1" id="KW-0812">Transmembrane</keyword>
<reference evidence="3" key="1">
    <citation type="submission" date="2016-10" db="EMBL/GenBank/DDBJ databases">
        <authorList>
            <person name="Varghese N."/>
            <person name="Submissions S."/>
        </authorList>
    </citation>
    <scope>NUCLEOTIDE SEQUENCE [LARGE SCALE GENOMIC DNA]</scope>
    <source>
        <strain evidence="3">DSM 8987</strain>
    </source>
</reference>
<gene>
    <name evidence="2" type="ORF">SAMN05661003_10936</name>
</gene>
<dbReference type="RefSeq" id="WP_092078584.1">
    <property type="nucleotide sequence ID" value="NZ_CALFZY010000008.1"/>
</dbReference>
<evidence type="ECO:0000256" key="1">
    <source>
        <dbReference type="SAM" id="Phobius"/>
    </source>
</evidence>
<keyword evidence="3" id="KW-1185">Reference proteome</keyword>
<proteinExistence type="predicted"/>